<accession>A0ABC8IY00</accession>
<feature type="compositionally biased region" description="Low complexity" evidence="8">
    <location>
        <begin position="479"/>
        <end position="488"/>
    </location>
</feature>
<sequence>MGCVLSRPGSSGLVSESRDQVITRIESNRKEANNVSVNKTETTEESTSVVVAVVASTGEEEVRNDEAIVDHHKEENGDTKEKKPKGEKKRSNKPDPRLSNPPKNLLGDQVAAGWPPWLTEVCGEALNGWLPRKADSFEKIEKIGSGTYSNVYKARDLVTGAIVALKKVRCDTREQENLKFMAREILILRRLNHPNVIKLEGLVTSRMSTSLYLVFRYMHHDLAGLAASPDITFTEQQVKCYMKQILSGLEHCHSRGVLHRDIKGSNLLIDDDGVLRIGDFGLATFFDASKRQVMTTRVVTLWYRAPELLHGAIEYGVGVDLWSAGCILAELLSGRPILPGRNEVDQEHRINKLCGTPSEEYWKKIKRNPNLKHANQLGKPQFKRKVREVFKDFSPEALSLVDRLLALDPVERQTATDALMSDFFMTEPLACDPSELPKYPPTKEIDAKKRDEEYRRQKEARKVQGESGRRIRPRERAPRAMPAPEANAENQSNINRMRLITHANAKSKSEKFPPPHQDGSLGFQVGSSRRLDPSEIPFTSNSFTATYSKEPFQTWSGPLAPEEPDSTAKRMKDINKARRKAAKLKGKSIVV</sequence>
<dbReference type="InterPro" id="IPR011009">
    <property type="entry name" value="Kinase-like_dom_sf"/>
</dbReference>
<dbReference type="PROSITE" id="PS50011">
    <property type="entry name" value="PROTEIN_KINASE_DOM"/>
    <property type="match status" value="1"/>
</dbReference>
<reference evidence="10 11" key="1">
    <citation type="submission" date="2022-03" db="EMBL/GenBank/DDBJ databases">
        <authorList>
            <person name="Macdonald S."/>
            <person name="Ahmed S."/>
            <person name="Newling K."/>
        </authorList>
    </citation>
    <scope>NUCLEOTIDE SEQUENCE [LARGE SCALE GENOMIC DNA]</scope>
</reference>
<feature type="region of interest" description="Disordered" evidence="8">
    <location>
        <begin position="434"/>
        <end position="488"/>
    </location>
</feature>
<evidence type="ECO:0000313" key="10">
    <source>
        <dbReference type="EMBL" id="CAH8306117.1"/>
    </source>
</evidence>
<organism evidence="10 11">
    <name type="scientific">Eruca vesicaria subsp. sativa</name>
    <name type="common">Garden rocket</name>
    <name type="synonym">Eruca sativa</name>
    <dbReference type="NCBI Taxonomy" id="29727"/>
    <lineage>
        <taxon>Eukaryota</taxon>
        <taxon>Viridiplantae</taxon>
        <taxon>Streptophyta</taxon>
        <taxon>Embryophyta</taxon>
        <taxon>Tracheophyta</taxon>
        <taxon>Spermatophyta</taxon>
        <taxon>Magnoliopsida</taxon>
        <taxon>eudicotyledons</taxon>
        <taxon>Gunneridae</taxon>
        <taxon>Pentapetalae</taxon>
        <taxon>rosids</taxon>
        <taxon>malvids</taxon>
        <taxon>Brassicales</taxon>
        <taxon>Brassicaceae</taxon>
        <taxon>Brassiceae</taxon>
        <taxon>Eruca</taxon>
    </lineage>
</organism>
<comment type="similarity">
    <text evidence="1">Belongs to the protein kinase superfamily. CMGC Ser/Thr protein kinase family. CDC2/CDKX subfamily.</text>
</comment>
<gene>
    <name evidence="10" type="ORF">ERUC_LOCUS4244</name>
</gene>
<dbReference type="PANTHER" id="PTHR24056:SF492">
    <property type="entry name" value="PROTEIN KINASE DOMAIN-CONTAINING PROTEIN"/>
    <property type="match status" value="1"/>
</dbReference>
<name>A0ABC8IY00_ERUVS</name>
<evidence type="ECO:0000256" key="1">
    <source>
        <dbReference type="ARBA" id="ARBA00006485"/>
    </source>
</evidence>
<keyword evidence="6 7" id="KW-0067">ATP-binding</keyword>
<keyword evidence="2" id="KW-0723">Serine/threonine-protein kinase</keyword>
<feature type="region of interest" description="Disordered" evidence="8">
    <location>
        <begin position="55"/>
        <end position="106"/>
    </location>
</feature>
<dbReference type="SUPFAM" id="SSF56112">
    <property type="entry name" value="Protein kinase-like (PK-like)"/>
    <property type="match status" value="1"/>
</dbReference>
<feature type="compositionally biased region" description="Basic residues" evidence="8">
    <location>
        <begin position="82"/>
        <end position="91"/>
    </location>
</feature>
<dbReference type="GO" id="GO:0005524">
    <property type="term" value="F:ATP binding"/>
    <property type="evidence" value="ECO:0007669"/>
    <property type="project" value="UniProtKB-UniRule"/>
</dbReference>
<evidence type="ECO:0000256" key="5">
    <source>
        <dbReference type="ARBA" id="ARBA00022777"/>
    </source>
</evidence>
<dbReference type="PROSITE" id="PS00107">
    <property type="entry name" value="PROTEIN_KINASE_ATP"/>
    <property type="match status" value="1"/>
</dbReference>
<feature type="compositionally biased region" description="Basic and acidic residues" evidence="8">
    <location>
        <begin position="60"/>
        <end position="81"/>
    </location>
</feature>
<feature type="region of interest" description="Disordered" evidence="8">
    <location>
        <begin position="549"/>
        <end position="570"/>
    </location>
</feature>
<dbReference type="CDD" id="cd07840">
    <property type="entry name" value="STKc_CDK9_like"/>
    <property type="match status" value="1"/>
</dbReference>
<dbReference type="SMART" id="SM00220">
    <property type="entry name" value="S_TKc"/>
    <property type="match status" value="1"/>
</dbReference>
<dbReference type="InterPro" id="IPR050108">
    <property type="entry name" value="CDK"/>
</dbReference>
<comment type="caution">
    <text evidence="10">The sequence shown here is derived from an EMBL/GenBank/DDBJ whole genome shotgun (WGS) entry which is preliminary data.</text>
</comment>
<feature type="domain" description="Protein kinase" evidence="9">
    <location>
        <begin position="137"/>
        <end position="424"/>
    </location>
</feature>
<dbReference type="AlphaFoldDB" id="A0ABC8IY00"/>
<dbReference type="GO" id="GO:0004674">
    <property type="term" value="F:protein serine/threonine kinase activity"/>
    <property type="evidence" value="ECO:0007669"/>
    <property type="project" value="UniProtKB-KW"/>
</dbReference>
<proteinExistence type="inferred from homology"/>
<evidence type="ECO:0000259" key="9">
    <source>
        <dbReference type="PROSITE" id="PS50011"/>
    </source>
</evidence>
<dbReference type="InterPro" id="IPR017441">
    <property type="entry name" value="Protein_kinase_ATP_BS"/>
</dbReference>
<evidence type="ECO:0000256" key="3">
    <source>
        <dbReference type="ARBA" id="ARBA00022679"/>
    </source>
</evidence>
<dbReference type="PROSITE" id="PS00108">
    <property type="entry name" value="PROTEIN_KINASE_ST"/>
    <property type="match status" value="1"/>
</dbReference>
<evidence type="ECO:0000256" key="7">
    <source>
        <dbReference type="PROSITE-ProRule" id="PRU10141"/>
    </source>
</evidence>
<dbReference type="Proteomes" id="UP001642260">
    <property type="component" value="Unassembled WGS sequence"/>
</dbReference>
<evidence type="ECO:0000256" key="4">
    <source>
        <dbReference type="ARBA" id="ARBA00022741"/>
    </source>
</evidence>
<dbReference type="InterPro" id="IPR000719">
    <property type="entry name" value="Prot_kinase_dom"/>
</dbReference>
<dbReference type="Pfam" id="PF00069">
    <property type="entry name" value="Pkinase"/>
    <property type="match status" value="1"/>
</dbReference>
<dbReference type="InterPro" id="IPR008271">
    <property type="entry name" value="Ser/Thr_kinase_AS"/>
</dbReference>
<feature type="binding site" evidence="7">
    <location>
        <position position="166"/>
    </location>
    <ligand>
        <name>ATP</name>
        <dbReference type="ChEBI" id="CHEBI:30616"/>
    </ligand>
</feature>
<evidence type="ECO:0000256" key="6">
    <source>
        <dbReference type="ARBA" id="ARBA00022840"/>
    </source>
</evidence>
<keyword evidence="5" id="KW-0418">Kinase</keyword>
<evidence type="ECO:0000256" key="8">
    <source>
        <dbReference type="SAM" id="MobiDB-lite"/>
    </source>
</evidence>
<dbReference type="FunFam" id="1.10.510.10:FF:000043">
    <property type="entry name" value="probable serine/threonine-protein kinase At1g54610"/>
    <property type="match status" value="1"/>
</dbReference>
<keyword evidence="11" id="KW-1185">Reference proteome</keyword>
<evidence type="ECO:0000313" key="11">
    <source>
        <dbReference type="Proteomes" id="UP001642260"/>
    </source>
</evidence>
<dbReference type="Gene3D" id="3.30.200.20">
    <property type="entry name" value="Phosphorylase Kinase, domain 1"/>
    <property type="match status" value="1"/>
</dbReference>
<keyword evidence="3" id="KW-0808">Transferase</keyword>
<dbReference type="FunFam" id="3.30.200.20:FF:000021">
    <property type="entry name" value="probable serine/threonine-protein kinase At1g54610"/>
    <property type="match status" value="1"/>
</dbReference>
<keyword evidence="4 7" id="KW-0547">Nucleotide-binding</keyword>
<feature type="compositionally biased region" description="Basic and acidic residues" evidence="8">
    <location>
        <begin position="441"/>
        <end position="478"/>
    </location>
</feature>
<dbReference type="EMBL" id="CAKOAT010063821">
    <property type="protein sequence ID" value="CAH8306117.1"/>
    <property type="molecule type" value="Genomic_DNA"/>
</dbReference>
<dbReference type="PANTHER" id="PTHR24056">
    <property type="entry name" value="CELL DIVISION PROTEIN KINASE"/>
    <property type="match status" value="1"/>
</dbReference>
<protein>
    <recommendedName>
        <fullName evidence="9">Protein kinase domain-containing protein</fullName>
    </recommendedName>
</protein>
<evidence type="ECO:0000256" key="2">
    <source>
        <dbReference type="ARBA" id="ARBA00022527"/>
    </source>
</evidence>
<dbReference type="Gene3D" id="1.10.510.10">
    <property type="entry name" value="Transferase(Phosphotransferase) domain 1"/>
    <property type="match status" value="1"/>
</dbReference>